<dbReference type="Gene3D" id="3.30.50.10">
    <property type="entry name" value="Erythroid Transcription Factor GATA-1, subunit A"/>
    <property type="match status" value="1"/>
</dbReference>
<keyword evidence="8 11" id="KW-0804">Transcription</keyword>
<keyword evidence="7 11" id="KW-0238">DNA-binding</keyword>
<dbReference type="GO" id="GO:0005634">
    <property type="term" value="C:nucleus"/>
    <property type="evidence" value="ECO:0007669"/>
    <property type="project" value="UniProtKB-SubCell"/>
</dbReference>
<evidence type="ECO:0000256" key="3">
    <source>
        <dbReference type="ARBA" id="ARBA00022723"/>
    </source>
</evidence>
<protein>
    <submittedName>
        <fullName evidence="16">Nuclear receptor domain-containing protein</fullName>
    </submittedName>
</protein>
<dbReference type="Proteomes" id="UP000050741">
    <property type="component" value="Unassembled WGS sequence"/>
</dbReference>
<feature type="domain" description="Nuclear receptor" evidence="13">
    <location>
        <begin position="5"/>
        <end position="84"/>
    </location>
</feature>
<dbReference type="GO" id="GO:0008270">
    <property type="term" value="F:zinc ion binding"/>
    <property type="evidence" value="ECO:0007669"/>
    <property type="project" value="UniProtKB-KW"/>
</dbReference>
<dbReference type="PRINTS" id="PR00047">
    <property type="entry name" value="STROIDFINGER"/>
</dbReference>
<dbReference type="PROSITE" id="PS51843">
    <property type="entry name" value="NR_LBD"/>
    <property type="match status" value="1"/>
</dbReference>
<dbReference type="InterPro" id="IPR000536">
    <property type="entry name" value="Nucl_hrmn_rcpt_lig-bd"/>
</dbReference>
<evidence type="ECO:0000256" key="5">
    <source>
        <dbReference type="ARBA" id="ARBA00022833"/>
    </source>
</evidence>
<accession>A0A183BM54</accession>
<dbReference type="SMART" id="SM00399">
    <property type="entry name" value="ZnF_C4"/>
    <property type="match status" value="1"/>
</dbReference>
<dbReference type="GO" id="GO:0003700">
    <property type="term" value="F:DNA-binding transcription factor activity"/>
    <property type="evidence" value="ECO:0007669"/>
    <property type="project" value="InterPro"/>
</dbReference>
<evidence type="ECO:0000259" key="13">
    <source>
        <dbReference type="PROSITE" id="PS51030"/>
    </source>
</evidence>
<reference evidence="15" key="1">
    <citation type="submission" date="2013-12" db="EMBL/GenBank/DDBJ databases">
        <authorList>
            <person name="Aslett M."/>
        </authorList>
    </citation>
    <scope>NUCLEOTIDE SEQUENCE [LARGE SCALE GENOMIC DNA]</scope>
    <source>
        <strain evidence="15">Lindley</strain>
    </source>
</reference>
<evidence type="ECO:0000256" key="6">
    <source>
        <dbReference type="ARBA" id="ARBA00023015"/>
    </source>
</evidence>
<evidence type="ECO:0000256" key="8">
    <source>
        <dbReference type="ARBA" id="ARBA00023163"/>
    </source>
</evidence>
<keyword evidence="5 11" id="KW-0862">Zinc</keyword>
<evidence type="ECO:0000256" key="11">
    <source>
        <dbReference type="RuleBase" id="RU004334"/>
    </source>
</evidence>
<dbReference type="SUPFAM" id="SSF48508">
    <property type="entry name" value="Nuclear receptor ligand-binding domain"/>
    <property type="match status" value="1"/>
</dbReference>
<dbReference type="PANTHER" id="PTHR46397:SF5">
    <property type="entry name" value="NUCLEAR HORMONE RECEPTOR FAMILY MEMBER NHR-20"/>
    <property type="match status" value="1"/>
</dbReference>
<sequence>MISSDFECRVCYAYATGIHFGAQSCQACCAFFRRSVVLNRNYLCHRQAKTGTNCAIMYTEKVLCRFCRLAKCLAIGMDKKAVQVPEKRGQSDPKRGRAYFTKSGLQRNKRFASGALGLHGADGVTTAQIHSETVAAPTSDDVSDSPPPPSTSNSHPSAHSSVSVPSNGLSPFSSSSSSTSLHILHEHSTSSPQNDFHRRPPKPSPVAPLRPCTIPSWDILGLFIEEEMRIAERRRILFCERPVASLLGRSKSCPFSREDIRPLSFQEFRRSIRTHILLVYEWLRVWPAYGQLDIGDQITLLRKCVLYHTILDPCFLTTQIGDLDKFVLPNGGYVSTKRDEGWEDEPEISRDTKMSIYWPLLVPLMCNIVAPMLLMCLDFDEFVALKAFVSFQMTLPDISSTGRVMIGAELSSLSQSLHKYYATKSTTLKDEFARAERFGNLLLLLSPIFETANIFVESHHIIQFFDLWEMDSLMLQFLKNKS</sequence>
<reference evidence="15" key="2">
    <citation type="submission" date="2014-05" db="EMBL/GenBank/DDBJ databases">
        <title>The genome and life-stage specific transcriptomes of Globodera pallida elucidate key aspects of plant parasitism by a cyst nematode.</title>
        <authorList>
            <person name="Cotton J.A."/>
            <person name="Lilley C.J."/>
            <person name="Jones L.M."/>
            <person name="Kikuchi T."/>
            <person name="Reid A.J."/>
            <person name="Thorpe P."/>
            <person name="Tsai I.J."/>
            <person name="Beasley H."/>
            <person name="Blok V."/>
            <person name="Cock P.J.A."/>
            <person name="Van den Akker S.E."/>
            <person name="Holroyd N."/>
            <person name="Hunt M."/>
            <person name="Mantelin S."/>
            <person name="Naghra H."/>
            <person name="Pain A."/>
            <person name="Palomares-Rius J.E."/>
            <person name="Zarowiecki M."/>
            <person name="Berriman M."/>
            <person name="Jones J.T."/>
            <person name="Urwin P.E."/>
        </authorList>
    </citation>
    <scope>NUCLEOTIDE SEQUENCE [LARGE SCALE GENOMIC DNA]</scope>
    <source>
        <strain evidence="15">Lindley</strain>
    </source>
</reference>
<comment type="similarity">
    <text evidence="2 11">Belongs to the nuclear hormone receptor family.</text>
</comment>
<keyword evidence="9 11" id="KW-0675">Receptor</keyword>
<evidence type="ECO:0000256" key="1">
    <source>
        <dbReference type="ARBA" id="ARBA00004123"/>
    </source>
</evidence>
<evidence type="ECO:0000256" key="9">
    <source>
        <dbReference type="ARBA" id="ARBA00023170"/>
    </source>
</evidence>
<evidence type="ECO:0000259" key="14">
    <source>
        <dbReference type="PROSITE" id="PS51843"/>
    </source>
</evidence>
<comment type="subcellular location">
    <subcellularLocation>
        <location evidence="1 11">Nucleus</location>
    </subcellularLocation>
</comment>
<dbReference type="InterPro" id="IPR013088">
    <property type="entry name" value="Znf_NHR/GATA"/>
</dbReference>
<dbReference type="InterPro" id="IPR049636">
    <property type="entry name" value="HNF4-like_DBD"/>
</dbReference>
<dbReference type="Pfam" id="PF00104">
    <property type="entry name" value="Hormone_recep"/>
    <property type="match status" value="1"/>
</dbReference>
<dbReference type="CDD" id="cd06960">
    <property type="entry name" value="NR_DBD_HNF4A"/>
    <property type="match status" value="1"/>
</dbReference>
<dbReference type="WBParaSite" id="GPLIN_000168900">
    <property type="protein sequence ID" value="GPLIN_000168900"/>
    <property type="gene ID" value="GPLIN_000168900"/>
</dbReference>
<dbReference type="Pfam" id="PF00105">
    <property type="entry name" value="zf-C4"/>
    <property type="match status" value="1"/>
</dbReference>
<reference evidence="16" key="3">
    <citation type="submission" date="2016-06" db="UniProtKB">
        <authorList>
            <consortium name="WormBaseParasite"/>
        </authorList>
    </citation>
    <scope>IDENTIFICATION</scope>
</reference>
<dbReference type="InterPro" id="IPR001628">
    <property type="entry name" value="Znf_hrmn_rcpt"/>
</dbReference>
<evidence type="ECO:0000256" key="2">
    <source>
        <dbReference type="ARBA" id="ARBA00005993"/>
    </source>
</evidence>
<keyword evidence="6 11" id="KW-0805">Transcription regulation</keyword>
<organism evidence="15 16">
    <name type="scientific">Globodera pallida</name>
    <name type="common">Potato cyst nematode worm</name>
    <name type="synonym">Heterodera pallida</name>
    <dbReference type="NCBI Taxonomy" id="36090"/>
    <lineage>
        <taxon>Eukaryota</taxon>
        <taxon>Metazoa</taxon>
        <taxon>Ecdysozoa</taxon>
        <taxon>Nematoda</taxon>
        <taxon>Chromadorea</taxon>
        <taxon>Rhabditida</taxon>
        <taxon>Tylenchina</taxon>
        <taxon>Tylenchomorpha</taxon>
        <taxon>Tylenchoidea</taxon>
        <taxon>Heteroderidae</taxon>
        <taxon>Heteroderinae</taxon>
        <taxon>Globodera</taxon>
    </lineage>
</organism>
<feature type="region of interest" description="Disordered" evidence="12">
    <location>
        <begin position="135"/>
        <end position="209"/>
    </location>
</feature>
<evidence type="ECO:0000313" key="15">
    <source>
        <dbReference type="Proteomes" id="UP000050741"/>
    </source>
</evidence>
<dbReference type="PRINTS" id="PR00398">
    <property type="entry name" value="STRDHORMONER"/>
</dbReference>
<keyword evidence="4 11" id="KW-0863">Zinc-finger</keyword>
<feature type="domain" description="NR LBD" evidence="14">
    <location>
        <begin position="225"/>
        <end position="481"/>
    </location>
</feature>
<dbReference type="PANTHER" id="PTHR46397">
    <property type="entry name" value="NUCLEAR HORMONE RECEPTOR FAMILY-RELATED"/>
    <property type="match status" value="1"/>
</dbReference>
<evidence type="ECO:0000256" key="7">
    <source>
        <dbReference type="ARBA" id="ARBA00023125"/>
    </source>
</evidence>
<evidence type="ECO:0000256" key="12">
    <source>
        <dbReference type="SAM" id="MobiDB-lite"/>
    </source>
</evidence>
<evidence type="ECO:0000256" key="10">
    <source>
        <dbReference type="ARBA" id="ARBA00023242"/>
    </source>
</evidence>
<dbReference type="Gene3D" id="1.10.565.10">
    <property type="entry name" value="Retinoid X Receptor"/>
    <property type="match status" value="1"/>
</dbReference>
<feature type="compositionally biased region" description="Low complexity" evidence="12">
    <location>
        <begin position="151"/>
        <end position="182"/>
    </location>
</feature>
<proteinExistence type="inferred from homology"/>
<keyword evidence="15" id="KW-1185">Reference proteome</keyword>
<name>A0A183BM54_GLOPA</name>
<dbReference type="PROSITE" id="PS51030">
    <property type="entry name" value="NUCLEAR_REC_DBD_2"/>
    <property type="match status" value="1"/>
</dbReference>
<dbReference type="InterPro" id="IPR035500">
    <property type="entry name" value="NHR-like_dom_sf"/>
</dbReference>
<dbReference type="AlphaFoldDB" id="A0A183BM54"/>
<evidence type="ECO:0000256" key="4">
    <source>
        <dbReference type="ARBA" id="ARBA00022771"/>
    </source>
</evidence>
<dbReference type="SMART" id="SM00430">
    <property type="entry name" value="HOLI"/>
    <property type="match status" value="1"/>
</dbReference>
<evidence type="ECO:0000313" key="16">
    <source>
        <dbReference type="WBParaSite" id="GPLIN_000168900"/>
    </source>
</evidence>
<dbReference type="GO" id="GO:0000978">
    <property type="term" value="F:RNA polymerase II cis-regulatory region sequence-specific DNA binding"/>
    <property type="evidence" value="ECO:0007669"/>
    <property type="project" value="InterPro"/>
</dbReference>
<keyword evidence="3 11" id="KW-0479">Metal-binding</keyword>
<dbReference type="SUPFAM" id="SSF57716">
    <property type="entry name" value="Glucocorticoid receptor-like (DNA-binding domain)"/>
    <property type="match status" value="1"/>
</dbReference>
<dbReference type="InterPro" id="IPR001723">
    <property type="entry name" value="Nuclear_hrmn_rcpt"/>
</dbReference>
<keyword evidence="10 11" id="KW-0539">Nucleus</keyword>
<dbReference type="PROSITE" id="PS00031">
    <property type="entry name" value="NUCLEAR_REC_DBD_1"/>
    <property type="match status" value="1"/>
</dbReference>